<dbReference type="GO" id="GO:0005886">
    <property type="term" value="C:plasma membrane"/>
    <property type="evidence" value="ECO:0007669"/>
    <property type="project" value="UniProtKB-SubCell"/>
</dbReference>
<sequence length="156" mass="16628">MNVTFWAELVVLVPACFYASWSDTVQRRIPNWLCLLTAVAGLALAAYDAGLGGLGSHALHLAVALVVGMVLFRFGMIGGGDAKFYAGCAGWFAWSQASRLLLSVSIAGLVLFLVWFTVRRIMRKPISGRGSDDNFDKLPYGIAIAAGTLITAASTI</sequence>
<keyword evidence="2" id="KW-1003">Cell membrane</keyword>
<keyword evidence="5 6" id="KW-0472">Membrane</keyword>
<feature type="transmembrane region" description="Helical" evidence="6">
    <location>
        <begin position="29"/>
        <end position="47"/>
    </location>
</feature>
<keyword evidence="3 6" id="KW-0812">Transmembrane</keyword>
<dbReference type="PANTHER" id="PTHR36506">
    <property type="entry name" value="PREFLAGELLIN PEPTIDASE"/>
    <property type="match status" value="1"/>
</dbReference>
<dbReference type="Gene3D" id="1.20.120.1220">
    <property type="match status" value="1"/>
</dbReference>
<dbReference type="PANTHER" id="PTHR36506:SF1">
    <property type="entry name" value="PREFLAGELLIN PEPTIDASE"/>
    <property type="match status" value="1"/>
</dbReference>
<evidence type="ECO:0000256" key="4">
    <source>
        <dbReference type="ARBA" id="ARBA00022989"/>
    </source>
</evidence>
<gene>
    <name evidence="8" type="ORF">SAMN06295987_101866</name>
</gene>
<accession>A0A1U6GYY2</accession>
<evidence type="ECO:0000259" key="7">
    <source>
        <dbReference type="Pfam" id="PF01478"/>
    </source>
</evidence>
<evidence type="ECO:0000256" key="6">
    <source>
        <dbReference type="SAM" id="Phobius"/>
    </source>
</evidence>
<dbReference type="EMBL" id="FVZE01000001">
    <property type="protein sequence ID" value="SLJ88749.1"/>
    <property type="molecule type" value="Genomic_DNA"/>
</dbReference>
<evidence type="ECO:0000313" key="8">
    <source>
        <dbReference type="EMBL" id="SLJ88749.1"/>
    </source>
</evidence>
<protein>
    <submittedName>
        <fullName evidence="8">Prepilin peptidase CpaA</fullName>
    </submittedName>
</protein>
<dbReference type="Proteomes" id="UP000190989">
    <property type="component" value="Unassembled WGS sequence"/>
</dbReference>
<proteinExistence type="predicted"/>
<evidence type="ECO:0000256" key="5">
    <source>
        <dbReference type="ARBA" id="ARBA00023136"/>
    </source>
</evidence>
<feature type="transmembrane region" description="Helical" evidence="6">
    <location>
        <begin position="100"/>
        <end position="118"/>
    </location>
</feature>
<reference evidence="9" key="1">
    <citation type="submission" date="2017-02" db="EMBL/GenBank/DDBJ databases">
        <authorList>
            <person name="Varghese N."/>
            <person name="Submissions S."/>
        </authorList>
    </citation>
    <scope>NUCLEOTIDE SEQUENCE [LARGE SCALE GENOMIC DNA]</scope>
    <source>
        <strain evidence="9">SM117</strain>
    </source>
</reference>
<evidence type="ECO:0000256" key="1">
    <source>
        <dbReference type="ARBA" id="ARBA00004651"/>
    </source>
</evidence>
<dbReference type="InterPro" id="IPR052218">
    <property type="entry name" value="Preflagellin_Peptidase"/>
</dbReference>
<dbReference type="STRING" id="428990.SAMN06295987_101866"/>
<dbReference type="Pfam" id="PF01478">
    <property type="entry name" value="Peptidase_A24"/>
    <property type="match status" value="1"/>
</dbReference>
<evidence type="ECO:0000256" key="3">
    <source>
        <dbReference type="ARBA" id="ARBA00022692"/>
    </source>
</evidence>
<evidence type="ECO:0000256" key="2">
    <source>
        <dbReference type="ARBA" id="ARBA00022475"/>
    </source>
</evidence>
<feature type="transmembrane region" description="Helical" evidence="6">
    <location>
        <begin position="138"/>
        <end position="155"/>
    </location>
</feature>
<dbReference type="RefSeq" id="WP_079729551.1">
    <property type="nucleotide sequence ID" value="NZ_FVZE01000001.1"/>
</dbReference>
<organism evidence="8 9">
    <name type="scientific">Novosphingobium mathurense</name>
    <dbReference type="NCBI Taxonomy" id="428990"/>
    <lineage>
        <taxon>Bacteria</taxon>
        <taxon>Pseudomonadati</taxon>
        <taxon>Pseudomonadota</taxon>
        <taxon>Alphaproteobacteria</taxon>
        <taxon>Sphingomonadales</taxon>
        <taxon>Sphingomonadaceae</taxon>
        <taxon>Novosphingobium</taxon>
    </lineage>
</organism>
<dbReference type="GO" id="GO:0004190">
    <property type="term" value="F:aspartic-type endopeptidase activity"/>
    <property type="evidence" value="ECO:0007669"/>
    <property type="project" value="InterPro"/>
</dbReference>
<comment type="subcellular location">
    <subcellularLocation>
        <location evidence="1">Cell membrane</location>
        <topology evidence="1">Multi-pass membrane protein</topology>
    </subcellularLocation>
</comment>
<dbReference type="InterPro" id="IPR000045">
    <property type="entry name" value="Prepilin_IV_endopep_pep"/>
</dbReference>
<dbReference type="AlphaFoldDB" id="A0A1U6GYY2"/>
<evidence type="ECO:0000313" key="9">
    <source>
        <dbReference type="Proteomes" id="UP000190989"/>
    </source>
</evidence>
<keyword evidence="4 6" id="KW-1133">Transmembrane helix</keyword>
<feature type="domain" description="Prepilin type IV endopeptidase peptidase" evidence="7">
    <location>
        <begin position="11"/>
        <end position="112"/>
    </location>
</feature>
<name>A0A1U6GYY2_9SPHN</name>
<keyword evidence="9" id="KW-1185">Reference proteome</keyword>
<feature type="transmembrane region" description="Helical" evidence="6">
    <location>
        <begin position="59"/>
        <end position="80"/>
    </location>
</feature>